<keyword evidence="2" id="KW-0186">Copper</keyword>
<dbReference type="SUPFAM" id="SSF81296">
    <property type="entry name" value="E set domains"/>
    <property type="match status" value="1"/>
</dbReference>
<comment type="caution">
    <text evidence="4">The sequence shown here is derived from an EMBL/GenBank/DDBJ whole genome shotgun (WGS) entry which is preliminary data.</text>
</comment>
<dbReference type="Proteomes" id="UP001519924">
    <property type="component" value="Unassembled WGS sequence"/>
</dbReference>
<dbReference type="EMBL" id="JAHZUY010000019">
    <property type="protein sequence ID" value="MBW8269679.1"/>
    <property type="molecule type" value="Genomic_DNA"/>
</dbReference>
<reference evidence="4 5" key="1">
    <citation type="submission" date="2021-08" db="EMBL/GenBank/DDBJ databases">
        <title>Caldovatus sediminis gen. nov., sp. nov., a moderately thermophilic bacterium isolated from a hot spring.</title>
        <authorList>
            <person name="Hu C.-J."/>
            <person name="Li W.-J."/>
            <person name="Xian W.-D."/>
        </authorList>
    </citation>
    <scope>NUCLEOTIDE SEQUENCE [LARGE SCALE GENOMIC DNA]</scope>
    <source>
        <strain evidence="4 5">SYSU G05006</strain>
    </source>
</reference>
<evidence type="ECO:0000256" key="2">
    <source>
        <dbReference type="ARBA" id="ARBA00023008"/>
    </source>
</evidence>
<dbReference type="RefSeq" id="WP_220117430.1">
    <property type="nucleotide sequence ID" value="NZ_JAHZUY010000019.1"/>
</dbReference>
<evidence type="ECO:0000313" key="5">
    <source>
        <dbReference type="Proteomes" id="UP001519924"/>
    </source>
</evidence>
<dbReference type="Gene3D" id="2.60.40.1220">
    <property type="match status" value="1"/>
</dbReference>
<name>A0ABS7F261_9PROT</name>
<evidence type="ECO:0000256" key="1">
    <source>
        <dbReference type="ARBA" id="ARBA00022729"/>
    </source>
</evidence>
<protein>
    <submittedName>
        <fullName evidence="4">Copper resistance protein CopC</fullName>
    </submittedName>
</protein>
<keyword evidence="5" id="KW-1185">Reference proteome</keyword>
<organism evidence="4 5">
    <name type="scientific">Caldovatus aquaticus</name>
    <dbReference type="NCBI Taxonomy" id="2865671"/>
    <lineage>
        <taxon>Bacteria</taxon>
        <taxon>Pseudomonadati</taxon>
        <taxon>Pseudomonadota</taxon>
        <taxon>Alphaproteobacteria</taxon>
        <taxon>Acetobacterales</taxon>
        <taxon>Roseomonadaceae</taxon>
        <taxon>Caldovatus</taxon>
    </lineage>
</organism>
<evidence type="ECO:0000259" key="3">
    <source>
        <dbReference type="Pfam" id="PF04234"/>
    </source>
</evidence>
<dbReference type="InterPro" id="IPR014755">
    <property type="entry name" value="Cu-Rt/internalin_Ig-like"/>
</dbReference>
<feature type="domain" description="CopC" evidence="3">
    <location>
        <begin position="20"/>
        <end position="115"/>
    </location>
</feature>
<dbReference type="Pfam" id="PF04234">
    <property type="entry name" value="CopC"/>
    <property type="match status" value="1"/>
</dbReference>
<dbReference type="InterPro" id="IPR007348">
    <property type="entry name" value="CopC_dom"/>
</dbReference>
<keyword evidence="1" id="KW-0732">Signal</keyword>
<accession>A0ABS7F261</accession>
<evidence type="ECO:0000313" key="4">
    <source>
        <dbReference type="EMBL" id="MBW8269679.1"/>
    </source>
</evidence>
<dbReference type="InterPro" id="IPR014756">
    <property type="entry name" value="Ig_E-set"/>
</dbReference>
<sequence>MPALAAALALPPAGRRAHAHAVVLASEPAPDSRLPPGPATVRLRFNSRIDHARCRLVAIGPDGAEVPLAPAPPPGAEPVVLAARTPPLTPGAWRLRWQVLALDGHITRGDIRFTVVPPTAP</sequence>
<proteinExistence type="predicted"/>
<gene>
    <name evidence="4" type="ORF">K1J50_09290</name>
</gene>